<protein>
    <submittedName>
        <fullName evidence="2">Uncharacterized protein</fullName>
    </submittedName>
</protein>
<dbReference type="Proteomes" id="UP001491310">
    <property type="component" value="Unassembled WGS sequence"/>
</dbReference>
<comment type="caution">
    <text evidence="2">The sequence shown here is derived from an EMBL/GenBank/DDBJ whole genome shotgun (WGS) entry which is preliminary data.</text>
</comment>
<proteinExistence type="predicted"/>
<feature type="compositionally biased region" description="Polar residues" evidence="1">
    <location>
        <begin position="1"/>
        <end position="11"/>
    </location>
</feature>
<gene>
    <name evidence="2" type="ORF">WJX75_002051</name>
</gene>
<evidence type="ECO:0000256" key="1">
    <source>
        <dbReference type="SAM" id="MobiDB-lite"/>
    </source>
</evidence>
<keyword evidence="3" id="KW-1185">Reference proteome</keyword>
<feature type="region of interest" description="Disordered" evidence="1">
    <location>
        <begin position="194"/>
        <end position="252"/>
    </location>
</feature>
<feature type="region of interest" description="Disordered" evidence="1">
    <location>
        <begin position="98"/>
        <end position="172"/>
    </location>
</feature>
<organism evidence="2 3">
    <name type="scientific">Coccomyxa subellipsoidea</name>
    <dbReference type="NCBI Taxonomy" id="248742"/>
    <lineage>
        <taxon>Eukaryota</taxon>
        <taxon>Viridiplantae</taxon>
        <taxon>Chlorophyta</taxon>
        <taxon>core chlorophytes</taxon>
        <taxon>Trebouxiophyceae</taxon>
        <taxon>Trebouxiophyceae incertae sedis</taxon>
        <taxon>Coccomyxaceae</taxon>
        <taxon>Coccomyxa</taxon>
    </lineage>
</organism>
<feature type="compositionally biased region" description="Low complexity" evidence="1">
    <location>
        <begin position="137"/>
        <end position="149"/>
    </location>
</feature>
<name>A0ABR2YXH2_9CHLO</name>
<feature type="region of interest" description="Disordered" evidence="1">
    <location>
        <begin position="1"/>
        <end position="85"/>
    </location>
</feature>
<feature type="compositionally biased region" description="Acidic residues" evidence="1">
    <location>
        <begin position="198"/>
        <end position="208"/>
    </location>
</feature>
<dbReference type="EMBL" id="JALJOT010000003">
    <property type="protein sequence ID" value="KAK9916381.1"/>
    <property type="molecule type" value="Genomic_DNA"/>
</dbReference>
<sequence>MPLQQDRTGNDTIAWCPGKQGGSAAEDHLLNEADEFNSPPCAQPEPLWTADQENTPRLAVTPPQQRKPVSSLFYPQADSTPTKAGAAVDLSNCQVVSSQRFATPSPEPAHQQPMPALSAPTRQQRPLQPIHEEAEENAAAPGGKPHAGASDIHGQQQHRHKPKAAKQLFTHISTAAPDAAQLQAYRLGAASALHADGADADDERENEQEVAPKAPPRRRNKEAENVGGKAAKQRKQQEMQALKAKAKAEPIRDEAFPEPTAAAPVLPPEQTVPAWLAQQVYDLPHMTADALLPTLLTLL</sequence>
<evidence type="ECO:0000313" key="2">
    <source>
        <dbReference type="EMBL" id="KAK9916381.1"/>
    </source>
</evidence>
<reference evidence="2 3" key="1">
    <citation type="journal article" date="2024" name="Nat. Commun.">
        <title>Phylogenomics reveals the evolutionary origins of lichenization in chlorophyte algae.</title>
        <authorList>
            <person name="Puginier C."/>
            <person name="Libourel C."/>
            <person name="Otte J."/>
            <person name="Skaloud P."/>
            <person name="Haon M."/>
            <person name="Grisel S."/>
            <person name="Petersen M."/>
            <person name="Berrin J.G."/>
            <person name="Delaux P.M."/>
            <person name="Dal Grande F."/>
            <person name="Keller J."/>
        </authorList>
    </citation>
    <scope>NUCLEOTIDE SEQUENCE [LARGE SCALE GENOMIC DNA]</scope>
    <source>
        <strain evidence="2 3">SAG 216-7</strain>
    </source>
</reference>
<evidence type="ECO:0000313" key="3">
    <source>
        <dbReference type="Proteomes" id="UP001491310"/>
    </source>
</evidence>
<accession>A0ABR2YXH2</accession>